<evidence type="ECO:0000259" key="14">
    <source>
        <dbReference type="Pfam" id="PF02749"/>
    </source>
</evidence>
<evidence type="ECO:0000256" key="8">
    <source>
        <dbReference type="ARBA" id="ARBA00022679"/>
    </source>
</evidence>
<dbReference type="InterPro" id="IPR037128">
    <property type="entry name" value="Quinolinate_PRibosylTase_N_sf"/>
</dbReference>
<evidence type="ECO:0000256" key="12">
    <source>
        <dbReference type="PIRNR" id="PIRNR006250"/>
    </source>
</evidence>
<dbReference type="InterPro" id="IPR002638">
    <property type="entry name" value="Quinolinate_PRibosylTrfase_C"/>
</dbReference>
<dbReference type="OrthoDB" id="9782546at2"/>
<dbReference type="Proteomes" id="UP000194931">
    <property type="component" value="Unassembled WGS sequence"/>
</dbReference>
<dbReference type="GO" id="GO:0005737">
    <property type="term" value="C:cytoplasm"/>
    <property type="evidence" value="ECO:0007669"/>
    <property type="project" value="TreeGrafter"/>
</dbReference>
<comment type="caution">
    <text evidence="15">The sequence shown here is derived from an EMBL/GenBank/DDBJ whole genome shotgun (WGS) entry which is preliminary data.</text>
</comment>
<organism evidence="15 16">
    <name type="scientific">Acetobacter okinawensis</name>
    <dbReference type="NCBI Taxonomy" id="1076594"/>
    <lineage>
        <taxon>Bacteria</taxon>
        <taxon>Pseudomonadati</taxon>
        <taxon>Pseudomonadota</taxon>
        <taxon>Alphaproteobacteria</taxon>
        <taxon>Acetobacterales</taxon>
        <taxon>Acetobacteraceae</taxon>
        <taxon>Acetobacter</taxon>
    </lineage>
</organism>
<dbReference type="InterPro" id="IPR022412">
    <property type="entry name" value="Quinolinate_PRibosylTrfase_N"/>
</dbReference>
<dbReference type="GO" id="GO:0009435">
    <property type="term" value="P:NAD+ biosynthetic process"/>
    <property type="evidence" value="ECO:0007669"/>
    <property type="project" value="UniProtKB-UniPathway"/>
</dbReference>
<keyword evidence="7 12" id="KW-0328">Glycosyltransferase</keyword>
<dbReference type="RefSeq" id="WP_086638971.1">
    <property type="nucleotide sequence ID" value="NZ_JOPJ01000009.1"/>
</dbReference>
<dbReference type="CDD" id="cd01572">
    <property type="entry name" value="QPRTase"/>
    <property type="match status" value="1"/>
</dbReference>
<dbReference type="InterPro" id="IPR036068">
    <property type="entry name" value="Nicotinate_pribotase-like_C"/>
</dbReference>
<dbReference type="GO" id="GO:0004514">
    <property type="term" value="F:nicotinate-nucleotide diphosphorylase (carboxylating) activity"/>
    <property type="evidence" value="ECO:0007669"/>
    <property type="project" value="UniProtKB-EC"/>
</dbReference>
<feature type="domain" description="Quinolinate phosphoribosyl transferase N-terminal" evidence="14">
    <location>
        <begin position="29"/>
        <end position="114"/>
    </location>
</feature>
<dbReference type="PIRSF" id="PIRSF006250">
    <property type="entry name" value="NadC_ModD"/>
    <property type="match status" value="1"/>
</dbReference>
<dbReference type="FunFam" id="3.20.20.70:FF:000030">
    <property type="entry name" value="Nicotinate-nucleotide pyrophosphorylase, carboxylating"/>
    <property type="match status" value="1"/>
</dbReference>
<dbReference type="EC" id="2.4.2.19" evidence="5"/>
<evidence type="ECO:0000313" key="15">
    <source>
        <dbReference type="EMBL" id="OUJ12833.1"/>
    </source>
</evidence>
<evidence type="ECO:0000256" key="3">
    <source>
        <dbReference type="ARBA" id="ARBA00009400"/>
    </source>
</evidence>
<evidence type="ECO:0000256" key="11">
    <source>
        <dbReference type="ARBA" id="ARBA00069173"/>
    </source>
</evidence>
<dbReference type="Gene3D" id="3.90.1170.20">
    <property type="entry name" value="Quinolinate phosphoribosyl transferase, N-terminal domain"/>
    <property type="match status" value="1"/>
</dbReference>
<dbReference type="EMBL" id="JOPJ01000009">
    <property type="protein sequence ID" value="OUJ12833.1"/>
    <property type="molecule type" value="Genomic_DNA"/>
</dbReference>
<dbReference type="SUPFAM" id="SSF54675">
    <property type="entry name" value="Nicotinate/Quinolinate PRTase N-terminal domain-like"/>
    <property type="match status" value="1"/>
</dbReference>
<accession>A0A252BV87</accession>
<keyword evidence="6" id="KW-0662">Pyridine nucleotide biosynthesis</keyword>
<name>A0A252BV87_9PROT</name>
<dbReference type="InterPro" id="IPR027277">
    <property type="entry name" value="NadC/ModD"/>
</dbReference>
<evidence type="ECO:0000313" key="16">
    <source>
        <dbReference type="Proteomes" id="UP000194931"/>
    </source>
</evidence>
<sequence length="287" mass="30443">MTTGLHLPSLLWEPIVRTALMEDLGIGGDVTTQALAKPGQQLRAAFCARKDGVVCGLEGARQTFAMLDPTVRFSMLKQDGHQINSGDVLATVEGSAYALLAGERTALNLLSHLSGIATHTQQIVQAVAGTKARIACTRKTLPGLRCAQKHAVRAGGGSSHRLRLDDAILIKDNHIALCGGNIDQTLHAARQYAGHLMKVELEVDTLEQLEQALSCAGADVYLLDNMSIPQLEQAVRMINGRALAEASGGITLQTALPIAQTGVDVLSLGWLTHSVHALDIGLDIVET</sequence>
<dbReference type="Pfam" id="PF02749">
    <property type="entry name" value="QRPTase_N"/>
    <property type="match status" value="1"/>
</dbReference>
<feature type="domain" description="Quinolinate phosphoribosyl transferase C-terminal" evidence="13">
    <location>
        <begin position="116"/>
        <end position="283"/>
    </location>
</feature>
<evidence type="ECO:0000256" key="6">
    <source>
        <dbReference type="ARBA" id="ARBA00022642"/>
    </source>
</evidence>
<evidence type="ECO:0000256" key="2">
    <source>
        <dbReference type="ARBA" id="ARBA00004893"/>
    </source>
</evidence>
<keyword evidence="8 12" id="KW-0808">Transferase</keyword>
<evidence type="ECO:0000256" key="7">
    <source>
        <dbReference type="ARBA" id="ARBA00022676"/>
    </source>
</evidence>
<evidence type="ECO:0000256" key="5">
    <source>
        <dbReference type="ARBA" id="ARBA00011944"/>
    </source>
</evidence>
<evidence type="ECO:0000256" key="10">
    <source>
        <dbReference type="ARBA" id="ARBA00047445"/>
    </source>
</evidence>
<protein>
    <recommendedName>
        <fullName evidence="11">Probable nicotinate-nucleotide pyrophosphorylase [carboxylating]</fullName>
        <ecNumber evidence="5">2.4.2.19</ecNumber>
    </recommendedName>
    <alternativeName>
        <fullName evidence="9">Quinolinate phosphoribosyltransferase [decarboxylating]</fullName>
    </alternativeName>
</protein>
<dbReference type="eggNOG" id="COG0157">
    <property type="taxonomic scope" value="Bacteria"/>
</dbReference>
<dbReference type="PANTHER" id="PTHR32179:SF3">
    <property type="entry name" value="NICOTINATE-NUCLEOTIDE PYROPHOSPHORYLASE [CARBOXYLATING]"/>
    <property type="match status" value="1"/>
</dbReference>
<comment type="catalytic activity">
    <reaction evidence="10">
        <text>nicotinate beta-D-ribonucleotide + CO2 + diphosphate = quinolinate + 5-phospho-alpha-D-ribose 1-diphosphate + 2 H(+)</text>
        <dbReference type="Rhea" id="RHEA:12733"/>
        <dbReference type="ChEBI" id="CHEBI:15378"/>
        <dbReference type="ChEBI" id="CHEBI:16526"/>
        <dbReference type="ChEBI" id="CHEBI:29959"/>
        <dbReference type="ChEBI" id="CHEBI:33019"/>
        <dbReference type="ChEBI" id="CHEBI:57502"/>
        <dbReference type="ChEBI" id="CHEBI:58017"/>
        <dbReference type="EC" id="2.4.2.19"/>
    </reaction>
</comment>
<evidence type="ECO:0000256" key="4">
    <source>
        <dbReference type="ARBA" id="ARBA00011218"/>
    </source>
</evidence>
<comment type="similarity">
    <text evidence="3 12">Belongs to the NadC/ModD family.</text>
</comment>
<evidence type="ECO:0000259" key="13">
    <source>
        <dbReference type="Pfam" id="PF01729"/>
    </source>
</evidence>
<reference evidence="16" key="1">
    <citation type="submission" date="2014-06" db="EMBL/GenBank/DDBJ databases">
        <authorList>
            <person name="Winans N.J."/>
            <person name="Newell P.D."/>
            <person name="Douglas A.E."/>
        </authorList>
    </citation>
    <scope>NUCLEOTIDE SEQUENCE [LARGE SCALE GENOMIC DNA]</scope>
</reference>
<dbReference type="STRING" id="1236501.GCA_000613865_03118"/>
<comment type="function">
    <text evidence="1">Involved in the catabolism of quinolinic acid (QA).</text>
</comment>
<evidence type="ECO:0000256" key="9">
    <source>
        <dbReference type="ARBA" id="ARBA00033102"/>
    </source>
</evidence>
<proteinExistence type="inferred from homology"/>
<dbReference type="Gene3D" id="3.20.20.70">
    <property type="entry name" value="Aldolase class I"/>
    <property type="match status" value="1"/>
</dbReference>
<dbReference type="AlphaFoldDB" id="A0A252BV87"/>
<comment type="pathway">
    <text evidence="2">Cofactor biosynthesis; NAD(+) biosynthesis; nicotinate D-ribonucleotide from quinolinate: step 1/1.</text>
</comment>
<dbReference type="SUPFAM" id="SSF51690">
    <property type="entry name" value="Nicotinate/Quinolinate PRTase C-terminal domain-like"/>
    <property type="match status" value="1"/>
</dbReference>
<dbReference type="InterPro" id="IPR013785">
    <property type="entry name" value="Aldolase_TIM"/>
</dbReference>
<keyword evidence="16" id="KW-1185">Reference proteome</keyword>
<dbReference type="PANTHER" id="PTHR32179">
    <property type="entry name" value="NICOTINATE-NUCLEOTIDE PYROPHOSPHORYLASE [CARBOXYLATING]"/>
    <property type="match status" value="1"/>
</dbReference>
<dbReference type="Pfam" id="PF01729">
    <property type="entry name" value="QRPTase_C"/>
    <property type="match status" value="1"/>
</dbReference>
<comment type="subunit">
    <text evidence="4">Hexamer formed by 3 homodimers.</text>
</comment>
<dbReference type="NCBIfam" id="TIGR00078">
    <property type="entry name" value="nadC"/>
    <property type="match status" value="1"/>
</dbReference>
<dbReference type="GO" id="GO:0034213">
    <property type="term" value="P:quinolinate catabolic process"/>
    <property type="evidence" value="ECO:0007669"/>
    <property type="project" value="TreeGrafter"/>
</dbReference>
<dbReference type="InterPro" id="IPR004393">
    <property type="entry name" value="NadC"/>
</dbReference>
<dbReference type="UniPathway" id="UPA00253">
    <property type="reaction ID" value="UER00331"/>
</dbReference>
<evidence type="ECO:0000256" key="1">
    <source>
        <dbReference type="ARBA" id="ARBA00003237"/>
    </source>
</evidence>
<gene>
    <name evidence="15" type="ORF">HK26_13180</name>
</gene>
<dbReference type="FunFam" id="3.90.1170.20:FF:000001">
    <property type="entry name" value="Nicotinate-nucleotide diphosphorylase (Carboxylating)"/>
    <property type="match status" value="1"/>
</dbReference>